<evidence type="ECO:0000313" key="1">
    <source>
        <dbReference type="EMBL" id="CAG9185956.1"/>
    </source>
</evidence>
<protein>
    <submittedName>
        <fullName evidence="1">Uncharacterized protein</fullName>
    </submittedName>
</protein>
<accession>A0ABM8XZW6</accession>
<organism evidence="1 2">
    <name type="scientific">Cupriavidus pinatubonensis</name>
    <dbReference type="NCBI Taxonomy" id="248026"/>
    <lineage>
        <taxon>Bacteria</taxon>
        <taxon>Pseudomonadati</taxon>
        <taxon>Pseudomonadota</taxon>
        <taxon>Betaproteobacteria</taxon>
        <taxon>Burkholderiales</taxon>
        <taxon>Burkholderiaceae</taxon>
        <taxon>Cupriavidus</taxon>
    </lineage>
</organism>
<comment type="caution">
    <text evidence="1">The sequence shown here is derived from an EMBL/GenBank/DDBJ whole genome shotgun (WGS) entry which is preliminary data.</text>
</comment>
<name>A0ABM8XZW6_9BURK</name>
<dbReference type="EMBL" id="CAJZAF010000046">
    <property type="protein sequence ID" value="CAG9185956.1"/>
    <property type="molecule type" value="Genomic_DNA"/>
</dbReference>
<gene>
    <name evidence="1" type="ORF">LMG23994_05989</name>
</gene>
<proteinExistence type="predicted"/>
<reference evidence="1 2" key="1">
    <citation type="submission" date="2021-08" db="EMBL/GenBank/DDBJ databases">
        <authorList>
            <person name="Peeters C."/>
        </authorList>
    </citation>
    <scope>NUCLEOTIDE SEQUENCE [LARGE SCALE GENOMIC DNA]</scope>
    <source>
        <strain evidence="1 2">LMG 23994</strain>
    </source>
</reference>
<keyword evidence="2" id="KW-1185">Reference proteome</keyword>
<evidence type="ECO:0000313" key="2">
    <source>
        <dbReference type="Proteomes" id="UP000701702"/>
    </source>
</evidence>
<dbReference type="Proteomes" id="UP000701702">
    <property type="component" value="Unassembled WGS sequence"/>
</dbReference>
<sequence>MFCVESYCELRSYRQQFTQLDTIMAQMKNTSTYLTQQFSASSKS</sequence>